<name>A0ABV7Y3C5_9ACTN</name>
<dbReference type="GO" id="GO:0016757">
    <property type="term" value="F:glycosyltransferase activity"/>
    <property type="evidence" value="ECO:0007669"/>
    <property type="project" value="UniProtKB-KW"/>
</dbReference>
<dbReference type="SUPFAM" id="SSF53756">
    <property type="entry name" value="UDP-Glycosyltransferase/glycogen phosphorylase"/>
    <property type="match status" value="1"/>
</dbReference>
<dbReference type="CDD" id="cd03801">
    <property type="entry name" value="GT4_PimA-like"/>
    <property type="match status" value="1"/>
</dbReference>
<dbReference type="InterPro" id="IPR028098">
    <property type="entry name" value="Glyco_trans_4-like_N"/>
</dbReference>
<dbReference type="Pfam" id="PF13439">
    <property type="entry name" value="Glyco_transf_4"/>
    <property type="match status" value="1"/>
</dbReference>
<accession>A0ABV7Y3C5</accession>
<sequence length="378" mass="40449">MARTLVVTNDFPTRQGGIEAFVLALCQRLPADDVVVYTASMPGDRAYDAKLPFAVVRDPTGTLLPTPAVSTRTTAVLKGEGCDRVLFGAAASLGLLAADLRKAGAHRIVGITHGHETWWARVPGARNALRRIGRTTDVLTYLGEYTRSVIAKALDPSDAARMARLTPGVDADAFKAGTGGKEIRERFGIDAGKPVIVCVARLTARKGQDTLIRALPHVLREIPDATLLIVGDGPYRETLEKLTDETGIRKHVVFAGAVPWAEIPPYFDAGNVFAMPCRTRLGGLEPEALGIVFLEAQASGLPVVVGDSGGAPDAVRHGETGYVVDPYNPVAVAAKVTDLLKDPELARKMGALGREWVKAEWSWESSVATLRKLLAYPD</sequence>
<comment type="caution">
    <text evidence="5">The sequence shown here is derived from an EMBL/GenBank/DDBJ whole genome shotgun (WGS) entry which is preliminary data.</text>
</comment>
<dbReference type="EMBL" id="JBHRZH010000004">
    <property type="protein sequence ID" value="MFC3759746.1"/>
    <property type="molecule type" value="Genomic_DNA"/>
</dbReference>
<dbReference type="Pfam" id="PF00534">
    <property type="entry name" value="Glycos_transf_1"/>
    <property type="match status" value="1"/>
</dbReference>
<feature type="domain" description="Glycosyl transferase family 1" evidence="3">
    <location>
        <begin position="182"/>
        <end position="356"/>
    </location>
</feature>
<keyword evidence="2 5" id="KW-0808">Transferase</keyword>
<organism evidence="5 6">
    <name type="scientific">Tenggerimyces flavus</name>
    <dbReference type="NCBI Taxonomy" id="1708749"/>
    <lineage>
        <taxon>Bacteria</taxon>
        <taxon>Bacillati</taxon>
        <taxon>Actinomycetota</taxon>
        <taxon>Actinomycetes</taxon>
        <taxon>Propionibacteriales</taxon>
        <taxon>Nocardioidaceae</taxon>
        <taxon>Tenggerimyces</taxon>
    </lineage>
</organism>
<dbReference type="InterPro" id="IPR050194">
    <property type="entry name" value="Glycosyltransferase_grp1"/>
</dbReference>
<evidence type="ECO:0000256" key="2">
    <source>
        <dbReference type="ARBA" id="ARBA00022679"/>
    </source>
</evidence>
<dbReference type="EC" id="2.4.-.-" evidence="5"/>
<keyword evidence="6" id="KW-1185">Reference proteome</keyword>
<evidence type="ECO:0000313" key="5">
    <source>
        <dbReference type="EMBL" id="MFC3759746.1"/>
    </source>
</evidence>
<reference evidence="6" key="1">
    <citation type="journal article" date="2019" name="Int. J. Syst. Evol. Microbiol.">
        <title>The Global Catalogue of Microorganisms (GCM) 10K type strain sequencing project: providing services to taxonomists for standard genome sequencing and annotation.</title>
        <authorList>
            <consortium name="The Broad Institute Genomics Platform"/>
            <consortium name="The Broad Institute Genome Sequencing Center for Infectious Disease"/>
            <person name="Wu L."/>
            <person name="Ma J."/>
        </authorList>
    </citation>
    <scope>NUCLEOTIDE SEQUENCE [LARGE SCALE GENOMIC DNA]</scope>
    <source>
        <strain evidence="6">CGMCC 4.7241</strain>
    </source>
</reference>
<feature type="domain" description="Glycosyltransferase subfamily 4-like N-terminal" evidence="4">
    <location>
        <begin position="16"/>
        <end position="172"/>
    </location>
</feature>
<dbReference type="PANTHER" id="PTHR45947">
    <property type="entry name" value="SULFOQUINOVOSYL TRANSFERASE SQD2"/>
    <property type="match status" value="1"/>
</dbReference>
<protein>
    <submittedName>
        <fullName evidence="5">Glycosyltransferase family 4 protein</fullName>
        <ecNumber evidence="5">2.4.-.-</ecNumber>
    </submittedName>
</protein>
<dbReference type="InterPro" id="IPR001296">
    <property type="entry name" value="Glyco_trans_1"/>
</dbReference>
<evidence type="ECO:0000259" key="3">
    <source>
        <dbReference type="Pfam" id="PF00534"/>
    </source>
</evidence>
<evidence type="ECO:0000313" key="6">
    <source>
        <dbReference type="Proteomes" id="UP001595699"/>
    </source>
</evidence>
<evidence type="ECO:0000259" key="4">
    <source>
        <dbReference type="Pfam" id="PF13439"/>
    </source>
</evidence>
<dbReference type="RefSeq" id="WP_205120416.1">
    <property type="nucleotide sequence ID" value="NZ_JAFBCM010000001.1"/>
</dbReference>
<proteinExistence type="predicted"/>
<dbReference type="Proteomes" id="UP001595699">
    <property type="component" value="Unassembled WGS sequence"/>
</dbReference>
<dbReference type="PANTHER" id="PTHR45947:SF3">
    <property type="entry name" value="SULFOQUINOVOSYL TRANSFERASE SQD2"/>
    <property type="match status" value="1"/>
</dbReference>
<keyword evidence="1 5" id="KW-0328">Glycosyltransferase</keyword>
<dbReference type="Gene3D" id="3.40.50.2000">
    <property type="entry name" value="Glycogen Phosphorylase B"/>
    <property type="match status" value="2"/>
</dbReference>
<gene>
    <name evidence="5" type="ORF">ACFOUW_02785</name>
</gene>
<evidence type="ECO:0000256" key="1">
    <source>
        <dbReference type="ARBA" id="ARBA00022676"/>
    </source>
</evidence>